<dbReference type="KEGG" id="jeh:EJN90_04325"/>
<accession>A0A3Q9BKG4</accession>
<organism evidence="1 2">
    <name type="scientific">Jeotgalibaca ciconiae</name>
    <dbReference type="NCBI Taxonomy" id="2496265"/>
    <lineage>
        <taxon>Bacteria</taxon>
        <taxon>Bacillati</taxon>
        <taxon>Bacillota</taxon>
        <taxon>Bacilli</taxon>
        <taxon>Lactobacillales</taxon>
        <taxon>Carnobacteriaceae</taxon>
        <taxon>Jeotgalibaca</taxon>
    </lineage>
</organism>
<sequence length="356" mass="42322">MNESIRMLYNRIYKKMDIVHFESLWEGFYPFPFALYDDEMVYFADREIPWDERFLANTSISFEGEPLAIWNIQMDDPEDDDILLSNLIHEMFHCFQTEKGEMRFANDLAMLNYPLSLENFQLKHQENQSFVQIFRKNDQAEKEKYFANYVAIRSVRKKLIGEHFLHELKLETIEGAAEFVGLSALKLLDEKKFQKKIKNYWELLEKESPLLFDIRRICYYTGSLFYFALQELGYEWNQNLSEESPIYEQIEFQLTFTNVEIEKNQKISHLLESEKNLKSETLQSFLAVPHEEVPFGAVISGYDPMNMFRKDDLLYCSHFVYLKNKETSEKLFLAGPILLKMVPGSLDQVESYFIQK</sequence>
<evidence type="ECO:0000313" key="2">
    <source>
        <dbReference type="Proteomes" id="UP000273326"/>
    </source>
</evidence>
<dbReference type="Proteomes" id="UP000273326">
    <property type="component" value="Chromosome"/>
</dbReference>
<proteinExistence type="predicted"/>
<dbReference type="EMBL" id="CP034465">
    <property type="protein sequence ID" value="AZP03959.1"/>
    <property type="molecule type" value="Genomic_DNA"/>
</dbReference>
<dbReference type="RefSeq" id="WP_126109037.1">
    <property type="nucleotide sequence ID" value="NZ_CP034465.1"/>
</dbReference>
<keyword evidence="2" id="KW-1185">Reference proteome</keyword>
<reference evidence="2" key="1">
    <citation type="submission" date="2018-12" db="EMBL/GenBank/DDBJ databases">
        <title>Complete genome sequencing of Jeotgalibaca sp. H21T32.</title>
        <authorList>
            <person name="Bae J.-W."/>
            <person name="Lee S.-Y."/>
        </authorList>
    </citation>
    <scope>NUCLEOTIDE SEQUENCE [LARGE SCALE GENOMIC DNA]</scope>
    <source>
        <strain evidence="2">H21T32</strain>
    </source>
</reference>
<dbReference type="OrthoDB" id="161597at2"/>
<dbReference type="AlphaFoldDB" id="A0A3Q9BKG4"/>
<name>A0A3Q9BKG4_9LACT</name>
<evidence type="ECO:0000313" key="1">
    <source>
        <dbReference type="EMBL" id="AZP03959.1"/>
    </source>
</evidence>
<gene>
    <name evidence="1" type="ORF">EJN90_04325</name>
</gene>
<protein>
    <submittedName>
        <fullName evidence="1">Uncharacterized protein</fullName>
    </submittedName>
</protein>